<proteinExistence type="predicted"/>
<feature type="transmembrane region" description="Helical" evidence="1">
    <location>
        <begin position="36"/>
        <end position="57"/>
    </location>
</feature>
<organism evidence="2 3">
    <name type="scientific">Candidatus Staskawiczbacteria bacterium RIFCSPLOWO2_01_FULL_38_12b</name>
    <dbReference type="NCBI Taxonomy" id="1802214"/>
    <lineage>
        <taxon>Bacteria</taxon>
        <taxon>Candidatus Staskawicziibacteriota</taxon>
    </lineage>
</organism>
<comment type="caution">
    <text evidence="2">The sequence shown here is derived from an EMBL/GenBank/DDBJ whole genome shotgun (WGS) entry which is preliminary data.</text>
</comment>
<dbReference type="EMBL" id="MHPA01000019">
    <property type="protein sequence ID" value="OGZ72926.1"/>
    <property type="molecule type" value="Genomic_DNA"/>
</dbReference>
<keyword evidence="1" id="KW-1133">Transmembrane helix</keyword>
<gene>
    <name evidence="2" type="ORF">A2908_04635</name>
</gene>
<keyword evidence="1" id="KW-0812">Transmembrane</keyword>
<name>A0A1G2IDW4_9BACT</name>
<sequence>MKFEENTSKAFHDSKYLYKMILSKIKEFVKAHIDTIMLIAIVMLFVLLSFAFGYIIAKYQDRKPIQIEVRK</sequence>
<dbReference type="AlphaFoldDB" id="A0A1G2IDW4"/>
<evidence type="ECO:0000313" key="2">
    <source>
        <dbReference type="EMBL" id="OGZ72926.1"/>
    </source>
</evidence>
<dbReference type="Proteomes" id="UP000176774">
    <property type="component" value="Unassembled WGS sequence"/>
</dbReference>
<protein>
    <submittedName>
        <fullName evidence="2">Uncharacterized protein</fullName>
    </submittedName>
</protein>
<dbReference type="STRING" id="1802214.A2908_04635"/>
<evidence type="ECO:0000313" key="3">
    <source>
        <dbReference type="Proteomes" id="UP000176774"/>
    </source>
</evidence>
<evidence type="ECO:0000256" key="1">
    <source>
        <dbReference type="SAM" id="Phobius"/>
    </source>
</evidence>
<reference evidence="2 3" key="1">
    <citation type="journal article" date="2016" name="Nat. Commun.">
        <title>Thousands of microbial genomes shed light on interconnected biogeochemical processes in an aquifer system.</title>
        <authorList>
            <person name="Anantharaman K."/>
            <person name="Brown C.T."/>
            <person name="Hug L.A."/>
            <person name="Sharon I."/>
            <person name="Castelle C.J."/>
            <person name="Probst A.J."/>
            <person name="Thomas B.C."/>
            <person name="Singh A."/>
            <person name="Wilkins M.J."/>
            <person name="Karaoz U."/>
            <person name="Brodie E.L."/>
            <person name="Williams K.H."/>
            <person name="Hubbard S.S."/>
            <person name="Banfield J.F."/>
        </authorList>
    </citation>
    <scope>NUCLEOTIDE SEQUENCE [LARGE SCALE GENOMIC DNA]</scope>
</reference>
<accession>A0A1G2IDW4</accession>
<keyword evidence="1" id="KW-0472">Membrane</keyword>